<reference evidence="5" key="2">
    <citation type="submission" date="2023-06" db="EMBL/GenBank/DDBJ databases">
        <authorList>
            <consortium name="Lawrence Berkeley National Laboratory"/>
            <person name="Haridas S."/>
            <person name="Hensen N."/>
            <person name="Bonometti L."/>
            <person name="Westerberg I."/>
            <person name="Brannstrom I.O."/>
            <person name="Guillou S."/>
            <person name="Cros-Aarteil S."/>
            <person name="Calhoun S."/>
            <person name="Kuo A."/>
            <person name="Mondo S."/>
            <person name="Pangilinan J."/>
            <person name="Riley R."/>
            <person name="Labutti K."/>
            <person name="Andreopoulos B."/>
            <person name="Lipzen A."/>
            <person name="Chen C."/>
            <person name="Yanf M."/>
            <person name="Daum C."/>
            <person name="Ng V."/>
            <person name="Clum A."/>
            <person name="Steindorff A."/>
            <person name="Ohm R."/>
            <person name="Martin F."/>
            <person name="Silar P."/>
            <person name="Natvig D."/>
            <person name="Lalanne C."/>
            <person name="Gautier V."/>
            <person name="Ament-Velasquez S.L."/>
            <person name="Kruys A."/>
            <person name="Hutchinson M.I."/>
            <person name="Powell A.J."/>
            <person name="Barry K."/>
            <person name="Miller A.N."/>
            <person name="Grigoriev I.V."/>
            <person name="Debuchy R."/>
            <person name="Gladieux P."/>
            <person name="Thoren M.H."/>
            <person name="Johannesson H."/>
        </authorList>
    </citation>
    <scope>NUCLEOTIDE SEQUENCE</scope>
    <source>
        <strain evidence="5">CBS 314.62</strain>
    </source>
</reference>
<dbReference type="Gene3D" id="2.60.120.330">
    <property type="entry name" value="B-lactam Antibiotic, Isopenicillin N Synthase, Chain"/>
    <property type="match status" value="1"/>
</dbReference>
<dbReference type="InterPro" id="IPR005123">
    <property type="entry name" value="Oxoglu/Fe-dep_dioxygenase_dom"/>
</dbReference>
<dbReference type="PROSITE" id="PS51471">
    <property type="entry name" value="FE2OG_OXY"/>
    <property type="match status" value="1"/>
</dbReference>
<comment type="similarity">
    <text evidence="3">Belongs to the iron/ascorbate-dependent oxidoreductase family.</text>
</comment>
<evidence type="ECO:0000256" key="1">
    <source>
        <dbReference type="ARBA" id="ARBA00022723"/>
    </source>
</evidence>
<dbReference type="GO" id="GO:0016491">
    <property type="term" value="F:oxidoreductase activity"/>
    <property type="evidence" value="ECO:0007669"/>
    <property type="project" value="UniProtKB-KW"/>
</dbReference>
<dbReference type="EMBL" id="JAULSO010000002">
    <property type="protein sequence ID" value="KAK3687395.1"/>
    <property type="molecule type" value="Genomic_DNA"/>
</dbReference>
<organism evidence="5 6">
    <name type="scientific">Podospora appendiculata</name>
    <dbReference type="NCBI Taxonomy" id="314037"/>
    <lineage>
        <taxon>Eukaryota</taxon>
        <taxon>Fungi</taxon>
        <taxon>Dikarya</taxon>
        <taxon>Ascomycota</taxon>
        <taxon>Pezizomycotina</taxon>
        <taxon>Sordariomycetes</taxon>
        <taxon>Sordariomycetidae</taxon>
        <taxon>Sordariales</taxon>
        <taxon>Podosporaceae</taxon>
        <taxon>Podospora</taxon>
    </lineage>
</organism>
<proteinExistence type="inferred from homology"/>
<dbReference type="SUPFAM" id="SSF51197">
    <property type="entry name" value="Clavaminate synthase-like"/>
    <property type="match status" value="1"/>
</dbReference>
<dbReference type="Proteomes" id="UP001270362">
    <property type="component" value="Unassembled WGS sequence"/>
</dbReference>
<evidence type="ECO:0000259" key="4">
    <source>
        <dbReference type="PROSITE" id="PS51471"/>
    </source>
</evidence>
<evidence type="ECO:0000256" key="2">
    <source>
        <dbReference type="ARBA" id="ARBA00023004"/>
    </source>
</evidence>
<keyword evidence="6" id="KW-1185">Reference proteome</keyword>
<evidence type="ECO:0000313" key="6">
    <source>
        <dbReference type="Proteomes" id="UP001270362"/>
    </source>
</evidence>
<dbReference type="InterPro" id="IPR050295">
    <property type="entry name" value="Plant_2OG-oxidoreductases"/>
</dbReference>
<gene>
    <name evidence="5" type="ORF">B0T22DRAFT_127518</name>
</gene>
<keyword evidence="1 3" id="KW-0479">Metal-binding</keyword>
<accession>A0AAE0X7A3</accession>
<keyword evidence="3" id="KW-0560">Oxidoreductase</keyword>
<reference evidence="5" key="1">
    <citation type="journal article" date="2023" name="Mol. Phylogenet. Evol.">
        <title>Genome-scale phylogeny and comparative genomics of the fungal order Sordariales.</title>
        <authorList>
            <person name="Hensen N."/>
            <person name="Bonometti L."/>
            <person name="Westerberg I."/>
            <person name="Brannstrom I.O."/>
            <person name="Guillou S."/>
            <person name="Cros-Aarteil S."/>
            <person name="Calhoun S."/>
            <person name="Haridas S."/>
            <person name="Kuo A."/>
            <person name="Mondo S."/>
            <person name="Pangilinan J."/>
            <person name="Riley R."/>
            <person name="LaButti K."/>
            <person name="Andreopoulos B."/>
            <person name="Lipzen A."/>
            <person name="Chen C."/>
            <person name="Yan M."/>
            <person name="Daum C."/>
            <person name="Ng V."/>
            <person name="Clum A."/>
            <person name="Steindorff A."/>
            <person name="Ohm R.A."/>
            <person name="Martin F."/>
            <person name="Silar P."/>
            <person name="Natvig D.O."/>
            <person name="Lalanne C."/>
            <person name="Gautier V."/>
            <person name="Ament-Velasquez S.L."/>
            <person name="Kruys A."/>
            <person name="Hutchinson M.I."/>
            <person name="Powell A.J."/>
            <person name="Barry K."/>
            <person name="Miller A.N."/>
            <person name="Grigoriev I.V."/>
            <person name="Debuchy R."/>
            <person name="Gladieux P."/>
            <person name="Hiltunen Thoren M."/>
            <person name="Johannesson H."/>
        </authorList>
    </citation>
    <scope>NUCLEOTIDE SEQUENCE</scope>
    <source>
        <strain evidence="5">CBS 314.62</strain>
    </source>
</reference>
<evidence type="ECO:0000256" key="3">
    <source>
        <dbReference type="RuleBase" id="RU003682"/>
    </source>
</evidence>
<sequence>MDLNRLRDLYPAPFPDNVPIADIQKLSLKKLLDDDPIETQKMFDILSGVGFFYLDMMDHEKGRKLWEDACTAARSGMEVFPHTPLAEKRDYKAPKGVKVLDRGYQVGAVNEDGTPRDSEMFMIPQHEMLGFGKSEWTLPAWLAKHEERFQNALRSGNVIANVVLGVLEKKLQLAPGTFTSLHRLTDSSGDFLRVIRYPGSKDVSRVDPLRFPPHKDAVSVAILFTWLGGLQMIAPDAPAGLNQFMIPDEHWRWIKPVPGTALINLGEAMEIFTNGVLKAGMHRIVKAPGDQIYHDKYSVLLVARPEATTPMKAFESPVIPPLTAEQAKAPVYNSFEWGNRRIQQLQDFIDGLQTRRAGKEAKLERSW</sequence>
<feature type="domain" description="Fe2OG dioxygenase" evidence="4">
    <location>
        <begin position="188"/>
        <end position="307"/>
    </location>
</feature>
<dbReference type="GO" id="GO:0046872">
    <property type="term" value="F:metal ion binding"/>
    <property type="evidence" value="ECO:0007669"/>
    <property type="project" value="UniProtKB-KW"/>
</dbReference>
<dbReference type="Pfam" id="PF03171">
    <property type="entry name" value="2OG-FeII_Oxy"/>
    <property type="match status" value="1"/>
</dbReference>
<keyword evidence="2 3" id="KW-0408">Iron</keyword>
<evidence type="ECO:0000313" key="5">
    <source>
        <dbReference type="EMBL" id="KAK3687395.1"/>
    </source>
</evidence>
<protein>
    <submittedName>
        <fullName evidence="5">Oxidoreductase</fullName>
    </submittedName>
</protein>
<comment type="caution">
    <text evidence="5">The sequence shown here is derived from an EMBL/GenBank/DDBJ whole genome shotgun (WGS) entry which is preliminary data.</text>
</comment>
<dbReference type="PANTHER" id="PTHR47991">
    <property type="entry name" value="OXOGLUTARATE/IRON-DEPENDENT DIOXYGENASE"/>
    <property type="match status" value="1"/>
</dbReference>
<name>A0AAE0X7A3_9PEZI</name>
<dbReference type="InterPro" id="IPR044861">
    <property type="entry name" value="IPNS-like_FE2OG_OXY"/>
</dbReference>
<dbReference type="AlphaFoldDB" id="A0AAE0X7A3"/>
<dbReference type="InterPro" id="IPR027443">
    <property type="entry name" value="IPNS-like_sf"/>
</dbReference>